<dbReference type="Proteomes" id="UP001385951">
    <property type="component" value="Unassembled WGS sequence"/>
</dbReference>
<sequence>MSLKHFDPSMHSQLVSSSSARDAQFAEFQIGSFRALVHLLVQTTRNMPTPRQKGRRARQQSSSESEVNNSSYYARNITARRQYQVQYNRVQRVTRRKVGKAQLAALQEKKRQELNGVRSVFKNTLYRKDGALDPDRSTCMTYREGITVKYMQFRRTSLSDEFSGQNDPNGWINEYMSELVQHNDIELREIRRYLKVTSDVKGSSDWNEMVHGARRLIAVCHQEKELIMQGIDIPLLAWQSNASIAQGYW</sequence>
<evidence type="ECO:0000313" key="3">
    <source>
        <dbReference type="Proteomes" id="UP001385951"/>
    </source>
</evidence>
<feature type="region of interest" description="Disordered" evidence="1">
    <location>
        <begin position="44"/>
        <end position="71"/>
    </location>
</feature>
<proteinExistence type="predicted"/>
<organism evidence="2 3">
    <name type="scientific">Cerrena zonata</name>
    <dbReference type="NCBI Taxonomy" id="2478898"/>
    <lineage>
        <taxon>Eukaryota</taxon>
        <taxon>Fungi</taxon>
        <taxon>Dikarya</taxon>
        <taxon>Basidiomycota</taxon>
        <taxon>Agaricomycotina</taxon>
        <taxon>Agaricomycetes</taxon>
        <taxon>Polyporales</taxon>
        <taxon>Cerrenaceae</taxon>
        <taxon>Cerrena</taxon>
    </lineage>
</organism>
<reference evidence="2 3" key="1">
    <citation type="submission" date="2022-09" db="EMBL/GenBank/DDBJ databases">
        <authorList>
            <person name="Palmer J.M."/>
        </authorList>
    </citation>
    <scope>NUCLEOTIDE SEQUENCE [LARGE SCALE GENOMIC DNA]</scope>
    <source>
        <strain evidence="2 3">DSM 7382</strain>
    </source>
</reference>
<feature type="compositionally biased region" description="Low complexity" evidence="1">
    <location>
        <begin position="59"/>
        <end position="71"/>
    </location>
</feature>
<evidence type="ECO:0000256" key="1">
    <source>
        <dbReference type="SAM" id="MobiDB-lite"/>
    </source>
</evidence>
<comment type="caution">
    <text evidence="2">The sequence shown here is derived from an EMBL/GenBank/DDBJ whole genome shotgun (WGS) entry which is preliminary data.</text>
</comment>
<evidence type="ECO:0000313" key="2">
    <source>
        <dbReference type="EMBL" id="KAK7677664.1"/>
    </source>
</evidence>
<dbReference type="AlphaFoldDB" id="A0AAW0FHQ1"/>
<protein>
    <submittedName>
        <fullName evidence="2">Uncharacterized protein</fullName>
    </submittedName>
</protein>
<dbReference type="EMBL" id="JASBNA010000084">
    <property type="protein sequence ID" value="KAK7677664.1"/>
    <property type="molecule type" value="Genomic_DNA"/>
</dbReference>
<accession>A0AAW0FHQ1</accession>
<name>A0AAW0FHQ1_9APHY</name>
<keyword evidence="3" id="KW-1185">Reference proteome</keyword>
<gene>
    <name evidence="2" type="ORF">QCA50_019355</name>
</gene>